<dbReference type="RefSeq" id="WP_289723986.1">
    <property type="nucleotide sequence ID" value="NZ_JAUDUY010000002.1"/>
</dbReference>
<dbReference type="GO" id="GO:0003755">
    <property type="term" value="F:peptidyl-prolyl cis-trans isomerase activity"/>
    <property type="evidence" value="ECO:0007669"/>
    <property type="project" value="UniProtKB-EC"/>
</dbReference>
<organism evidence="5 6">
    <name type="scientific">Robiginitalea aurantiaca</name>
    <dbReference type="NCBI Taxonomy" id="3056915"/>
    <lineage>
        <taxon>Bacteria</taxon>
        <taxon>Pseudomonadati</taxon>
        <taxon>Bacteroidota</taxon>
        <taxon>Flavobacteriia</taxon>
        <taxon>Flavobacteriales</taxon>
        <taxon>Flavobacteriaceae</taxon>
        <taxon>Robiginitalea</taxon>
    </lineage>
</organism>
<dbReference type="SUPFAM" id="SSF50891">
    <property type="entry name" value="Cyclophilin-like"/>
    <property type="match status" value="1"/>
</dbReference>
<dbReference type="InterPro" id="IPR002130">
    <property type="entry name" value="Cyclophilin-type_PPIase_dom"/>
</dbReference>
<dbReference type="PANTHER" id="PTHR45625">
    <property type="entry name" value="PEPTIDYL-PROLYL CIS-TRANS ISOMERASE-RELATED"/>
    <property type="match status" value="1"/>
</dbReference>
<dbReference type="InterPro" id="IPR029000">
    <property type="entry name" value="Cyclophilin-like_dom_sf"/>
</dbReference>
<evidence type="ECO:0000313" key="5">
    <source>
        <dbReference type="EMBL" id="MDM9630617.1"/>
    </source>
</evidence>
<keyword evidence="2" id="KW-0697">Rotamase</keyword>
<reference evidence="5" key="1">
    <citation type="submission" date="2023-06" db="EMBL/GenBank/DDBJ databases">
        <title>Robiginitalea aurantiacus sp. nov. and Algoriphagus sediminis sp. nov., isolated from coastal sediment.</title>
        <authorList>
            <person name="Zhou Z.Y."/>
            <person name="An J."/>
            <person name="Jia Y.W."/>
            <person name="Du Z.J."/>
        </authorList>
    </citation>
    <scope>NUCLEOTIDE SEQUENCE</scope>
    <source>
        <strain evidence="5">M39</strain>
    </source>
</reference>
<feature type="domain" description="PPIase cyclophilin-type" evidence="4">
    <location>
        <begin position="8"/>
        <end position="240"/>
    </location>
</feature>
<accession>A0ABT7WCH1</accession>
<gene>
    <name evidence="5" type="ORF">QU605_04000</name>
</gene>
<dbReference type="EMBL" id="JAUDUY010000002">
    <property type="protein sequence ID" value="MDM9630617.1"/>
    <property type="molecule type" value="Genomic_DNA"/>
</dbReference>
<dbReference type="Gene3D" id="2.40.100.10">
    <property type="entry name" value="Cyclophilin-like"/>
    <property type="match status" value="1"/>
</dbReference>
<dbReference type="PROSITE" id="PS50072">
    <property type="entry name" value="CSA_PPIASE_2"/>
    <property type="match status" value="1"/>
</dbReference>
<protein>
    <recommendedName>
        <fullName evidence="1">peptidylprolyl isomerase</fullName>
        <ecNumber evidence="1">5.2.1.8</ecNumber>
    </recommendedName>
</protein>
<evidence type="ECO:0000256" key="3">
    <source>
        <dbReference type="ARBA" id="ARBA00023235"/>
    </source>
</evidence>
<evidence type="ECO:0000256" key="2">
    <source>
        <dbReference type="ARBA" id="ARBA00023110"/>
    </source>
</evidence>
<dbReference type="Pfam" id="PF00160">
    <property type="entry name" value="Pro_isomerase"/>
    <property type="match status" value="2"/>
</dbReference>
<dbReference type="EC" id="5.2.1.8" evidence="1"/>
<dbReference type="InterPro" id="IPR044666">
    <property type="entry name" value="Cyclophilin_A-like"/>
</dbReference>
<proteinExistence type="predicted"/>
<evidence type="ECO:0000313" key="6">
    <source>
        <dbReference type="Proteomes" id="UP001174839"/>
    </source>
</evidence>
<keyword evidence="6" id="KW-1185">Reference proteome</keyword>
<sequence>MKFVTTHGEIILKLYDETPLHRDNFVRIVRDSVLDGVLFHRVIEEFMIQGGDTDSKNAQPGDTLGNADLPYTVAAEIRPDLFHKKGVLAAARGNTPDRVSSSTQFYIVQGKILNDSLLDRAETRINGWLAEYYVKREPEHQAKLDSLKTAIDEEDMDTFAKLNAEFEALAKDYEGFEIYRIPEAHREVYRTLGGTPHLDQNYTVFGEVISGLSVVDAIAGVDTDSRDRPLRDVRILKAEVLE</sequence>
<evidence type="ECO:0000256" key="1">
    <source>
        <dbReference type="ARBA" id="ARBA00013194"/>
    </source>
</evidence>
<dbReference type="CDD" id="cd00317">
    <property type="entry name" value="cyclophilin"/>
    <property type="match status" value="1"/>
</dbReference>
<evidence type="ECO:0000259" key="4">
    <source>
        <dbReference type="PROSITE" id="PS50072"/>
    </source>
</evidence>
<dbReference type="PANTHER" id="PTHR45625:SF4">
    <property type="entry name" value="PEPTIDYLPROLYL ISOMERASE DOMAIN AND WD REPEAT-CONTAINING PROTEIN 1"/>
    <property type="match status" value="1"/>
</dbReference>
<name>A0ABT7WCH1_9FLAO</name>
<dbReference type="Proteomes" id="UP001174839">
    <property type="component" value="Unassembled WGS sequence"/>
</dbReference>
<keyword evidence="3 5" id="KW-0413">Isomerase</keyword>
<comment type="caution">
    <text evidence="5">The sequence shown here is derived from an EMBL/GenBank/DDBJ whole genome shotgun (WGS) entry which is preliminary data.</text>
</comment>